<accession>A0A1N7NVM9</accession>
<dbReference type="EMBL" id="FTOP01000012">
    <property type="protein sequence ID" value="SIT02352.1"/>
    <property type="molecule type" value="Genomic_DNA"/>
</dbReference>
<dbReference type="GO" id="GO:0006508">
    <property type="term" value="P:proteolysis"/>
    <property type="evidence" value="ECO:0007669"/>
    <property type="project" value="InterPro"/>
</dbReference>
<dbReference type="Pfam" id="PF03572">
    <property type="entry name" value="Peptidase_S41"/>
    <property type="match status" value="1"/>
</dbReference>
<dbReference type="SUPFAM" id="SSF52096">
    <property type="entry name" value="ClpP/crotonase"/>
    <property type="match status" value="1"/>
</dbReference>
<dbReference type="GO" id="GO:0008236">
    <property type="term" value="F:serine-type peptidase activity"/>
    <property type="evidence" value="ECO:0007669"/>
    <property type="project" value="InterPro"/>
</dbReference>
<dbReference type="Proteomes" id="UP000186026">
    <property type="component" value="Unassembled WGS sequence"/>
</dbReference>
<dbReference type="AlphaFoldDB" id="A0A1N7NVM9"/>
<dbReference type="Gene3D" id="3.90.226.10">
    <property type="entry name" value="2-enoyl-CoA Hydratase, Chain A, domain 1"/>
    <property type="match status" value="1"/>
</dbReference>
<dbReference type="InterPro" id="IPR029045">
    <property type="entry name" value="ClpP/crotonase-like_dom_sf"/>
</dbReference>
<evidence type="ECO:0000259" key="1">
    <source>
        <dbReference type="SMART" id="SM00245"/>
    </source>
</evidence>
<dbReference type="PANTHER" id="PTHR11261">
    <property type="entry name" value="INTERPHOTORECEPTOR RETINOID-BINDING PROTEIN"/>
    <property type="match status" value="1"/>
</dbReference>
<dbReference type="PANTHER" id="PTHR11261:SF3">
    <property type="entry name" value="RETINOL-BINDING PROTEIN 3"/>
    <property type="match status" value="1"/>
</dbReference>
<sequence length="339" mass="37987">MNRSLAVIGGIFSLFMICSPLFGQVKNNREIFLAALEIMEEHSLNSYEVDWKLLKSTIESQFDMDLNDERLGEMMIDLLSQTHDFHGAFYLNDQVYQWKKGEIIVSDSILNEWKKGPKVVSMMLTEGIGYLRIPSMPFVNQEDLDAKAQNLNNHLCELLQNNTKGLIIDLRLNGGGAMYPMILGVHQLLPKGHIGSFQSKHNEKWFLTETEFLINQQVMARIKPTCTIDAQNIPVILLTSPITGSSAEFFIIALKSREAFTILGSNTAGYVTATEGFSINDSAYLLLSTAYGVDINGIVYKSAFVPDVSVENEDSFNDTWNDVKVVQAISSLKKILVQN</sequence>
<dbReference type="CDD" id="cd06567">
    <property type="entry name" value="Peptidase_S41"/>
    <property type="match status" value="1"/>
</dbReference>
<gene>
    <name evidence="2" type="ORF">SAMN05421761_1128</name>
</gene>
<keyword evidence="3" id="KW-1185">Reference proteome</keyword>
<dbReference type="OrthoDB" id="6397760at2"/>
<dbReference type="STRING" id="529505.SAMN05421761_1128"/>
<reference evidence="3" key="1">
    <citation type="submission" date="2017-01" db="EMBL/GenBank/DDBJ databases">
        <authorList>
            <person name="Varghese N."/>
            <person name="Submissions S."/>
        </authorList>
    </citation>
    <scope>NUCLEOTIDE SEQUENCE [LARGE SCALE GENOMIC DNA]</scope>
    <source>
        <strain evidence="3">DSM 46698</strain>
    </source>
</reference>
<name>A0A1N7NVM9_9BACT</name>
<evidence type="ECO:0000313" key="2">
    <source>
        <dbReference type="EMBL" id="SIT02352.1"/>
    </source>
</evidence>
<dbReference type="InterPro" id="IPR005151">
    <property type="entry name" value="Tail-specific_protease"/>
</dbReference>
<dbReference type="SMART" id="SM00245">
    <property type="entry name" value="TSPc"/>
    <property type="match status" value="1"/>
</dbReference>
<proteinExistence type="predicted"/>
<organism evidence="2 3">
    <name type="scientific">Belliella pelovolcani</name>
    <dbReference type="NCBI Taxonomy" id="529505"/>
    <lineage>
        <taxon>Bacteria</taxon>
        <taxon>Pseudomonadati</taxon>
        <taxon>Bacteroidota</taxon>
        <taxon>Cytophagia</taxon>
        <taxon>Cytophagales</taxon>
        <taxon>Cyclobacteriaceae</taxon>
        <taxon>Belliella</taxon>
    </lineage>
</organism>
<evidence type="ECO:0000313" key="3">
    <source>
        <dbReference type="Proteomes" id="UP000186026"/>
    </source>
</evidence>
<protein>
    <submittedName>
        <fullName evidence="2">Peptidase family S41</fullName>
    </submittedName>
</protein>
<feature type="domain" description="Tail specific protease" evidence="1">
    <location>
        <begin position="100"/>
        <end position="311"/>
    </location>
</feature>